<evidence type="ECO:0000313" key="2">
    <source>
        <dbReference type="Proteomes" id="UP000095282"/>
    </source>
</evidence>
<evidence type="ECO:0000256" key="1">
    <source>
        <dbReference type="SAM" id="MobiDB-lite"/>
    </source>
</evidence>
<sequence length="229" mass="25457">MSSSSKSESYQSNETMNAPPNLHRLASMLASVSDGTDQLENEVKNMKALQKSISQYKWGHIARTEATKEKLSEMTREIGIMGKNMVNESEGKLKQLVELAEPYSKLLFLEVLTFQASKASHTQAKLDHIKNLLNELPTDSPLLQLVHLSKLLLNLERSPDVSEYYQKKFGELEERISELLVASSQPERRGIGSELTTLSSLSNGEINVQAIADRNEIPVDTAEVPASTN</sequence>
<accession>A0A1I7UC94</accession>
<feature type="region of interest" description="Disordered" evidence="1">
    <location>
        <begin position="1"/>
        <end position="23"/>
    </location>
</feature>
<protein>
    <submittedName>
        <fullName evidence="3">FH2 domain-containing protein</fullName>
    </submittedName>
</protein>
<keyword evidence="2" id="KW-1185">Reference proteome</keyword>
<dbReference type="eggNOG" id="ENOG502TI4B">
    <property type="taxonomic scope" value="Eukaryota"/>
</dbReference>
<feature type="compositionally biased region" description="Low complexity" evidence="1">
    <location>
        <begin position="1"/>
        <end position="12"/>
    </location>
</feature>
<proteinExistence type="predicted"/>
<dbReference type="AlphaFoldDB" id="A0A1I7UC94"/>
<organism evidence="2 3">
    <name type="scientific">Caenorhabditis tropicalis</name>
    <dbReference type="NCBI Taxonomy" id="1561998"/>
    <lineage>
        <taxon>Eukaryota</taxon>
        <taxon>Metazoa</taxon>
        <taxon>Ecdysozoa</taxon>
        <taxon>Nematoda</taxon>
        <taxon>Chromadorea</taxon>
        <taxon>Rhabditida</taxon>
        <taxon>Rhabditina</taxon>
        <taxon>Rhabditomorpha</taxon>
        <taxon>Rhabditoidea</taxon>
        <taxon>Rhabditidae</taxon>
        <taxon>Peloderinae</taxon>
        <taxon>Caenorhabditis</taxon>
    </lineage>
</organism>
<evidence type="ECO:0000313" key="3">
    <source>
        <dbReference type="WBParaSite" id="Csp11.Scaffold629.g7876.t1"/>
    </source>
</evidence>
<reference evidence="3" key="1">
    <citation type="submission" date="2016-11" db="UniProtKB">
        <authorList>
            <consortium name="WormBaseParasite"/>
        </authorList>
    </citation>
    <scope>IDENTIFICATION</scope>
</reference>
<dbReference type="WBParaSite" id="Csp11.Scaffold629.g7876.t1">
    <property type="protein sequence ID" value="Csp11.Scaffold629.g7876.t1"/>
    <property type="gene ID" value="Csp11.Scaffold629.g7876"/>
</dbReference>
<name>A0A1I7UC94_9PELO</name>
<dbReference type="Proteomes" id="UP000095282">
    <property type="component" value="Unplaced"/>
</dbReference>